<evidence type="ECO:0000313" key="5">
    <source>
        <dbReference type="Proteomes" id="UP000224006"/>
    </source>
</evidence>
<dbReference type="VEuPathDB" id="ToxoDB:BESB_000930"/>
<dbReference type="RefSeq" id="XP_029221760.1">
    <property type="nucleotide sequence ID" value="XM_029358848.1"/>
</dbReference>
<keyword evidence="4" id="KW-0418">Kinase</keyword>
<feature type="region of interest" description="Disordered" evidence="1">
    <location>
        <begin position="56"/>
        <end position="137"/>
    </location>
</feature>
<dbReference type="PROSITE" id="PS50011">
    <property type="entry name" value="PROTEIN_KINASE_DOM"/>
    <property type="match status" value="1"/>
</dbReference>
<gene>
    <name evidence="4" type="ORF">BESB_000930</name>
</gene>
<accession>A0A2A9MMR5</accession>
<comment type="caution">
    <text evidence="4">The sequence shown here is derived from an EMBL/GenBank/DDBJ whole genome shotgun (WGS) entry which is preliminary data.</text>
</comment>
<dbReference type="GeneID" id="40305156"/>
<evidence type="ECO:0000313" key="4">
    <source>
        <dbReference type="EMBL" id="PFH37751.1"/>
    </source>
</evidence>
<feature type="signal peptide" evidence="2">
    <location>
        <begin position="1"/>
        <end position="43"/>
    </location>
</feature>
<dbReference type="EMBL" id="NWUJ01000001">
    <property type="protein sequence ID" value="PFH37751.1"/>
    <property type="molecule type" value="Genomic_DNA"/>
</dbReference>
<organism evidence="4 5">
    <name type="scientific">Besnoitia besnoiti</name>
    <name type="common">Apicomplexan protozoan</name>
    <dbReference type="NCBI Taxonomy" id="94643"/>
    <lineage>
        <taxon>Eukaryota</taxon>
        <taxon>Sar</taxon>
        <taxon>Alveolata</taxon>
        <taxon>Apicomplexa</taxon>
        <taxon>Conoidasida</taxon>
        <taxon>Coccidia</taxon>
        <taxon>Eucoccidiorida</taxon>
        <taxon>Eimeriorina</taxon>
        <taxon>Sarcocystidae</taxon>
        <taxon>Besnoitia</taxon>
    </lineage>
</organism>
<evidence type="ECO:0000259" key="3">
    <source>
        <dbReference type="PROSITE" id="PS50011"/>
    </source>
</evidence>
<dbReference type="GO" id="GO:0005524">
    <property type="term" value="F:ATP binding"/>
    <property type="evidence" value="ECO:0007669"/>
    <property type="project" value="InterPro"/>
</dbReference>
<evidence type="ECO:0000256" key="1">
    <source>
        <dbReference type="SAM" id="MobiDB-lite"/>
    </source>
</evidence>
<feature type="region of interest" description="Disordered" evidence="1">
    <location>
        <begin position="704"/>
        <end position="728"/>
    </location>
</feature>
<name>A0A2A9MMR5_BESBE</name>
<feature type="compositionally biased region" description="Polar residues" evidence="1">
    <location>
        <begin position="98"/>
        <end position="107"/>
    </location>
</feature>
<proteinExistence type="predicted"/>
<dbReference type="SUPFAM" id="SSF56112">
    <property type="entry name" value="Protein kinase-like (PK-like)"/>
    <property type="match status" value="1"/>
</dbReference>
<dbReference type="Gene3D" id="1.10.510.10">
    <property type="entry name" value="Transferase(Phosphotransferase) domain 1"/>
    <property type="match status" value="1"/>
</dbReference>
<dbReference type="InterPro" id="IPR011009">
    <property type="entry name" value="Kinase-like_dom_sf"/>
</dbReference>
<keyword evidence="2" id="KW-0732">Signal</keyword>
<feature type="domain" description="Protein kinase" evidence="3">
    <location>
        <begin position="386"/>
        <end position="680"/>
    </location>
</feature>
<keyword evidence="4" id="KW-0808">Transferase</keyword>
<sequence length="728" mass="79272">MVMPLDRCLLPGPLRSARPPPRLAVGFLLLLCFLALLPPPLSALFLSALSSGDPAAVAASSVPGGAGGTGEASAAHPAAPPSPQEPGGAVDSQRVDEISQNSPTSESRPVGDDFNLEDDHVADPEAPIGGADTPPVPLEKRLHVARLLLEGSEAYAESFSTSDDETTYNPSNSRELPVFPQTKSTTAAFSLPVDRTKVKAMGSTVAGGSTSEEFEEHRVDLTVDHRAETPLSVLTRAPPAFGAGKPAKNRRDRDAAQASDPEGAKAPAPHDKKTEPRAGSADAAARKDEEKADGVKKAGGGAGRKLSGSDSTTADAETLSDREAGRASSKLAPQARFRRPSEALKSLITRQGTHEWPGEKEEFEQSYPFNTPIEIRSTRKGGTLTIRLEGILGSGGQGVVIEARDVNTGQGMALKVFRIRPDQRRDERKDEMILRRRVQSELAIWAYVPPRMEPRQWSDAAHLVIPFDVVEPVVPARTPALNRTRYATHWIMMDLFTGDMSQMTKILTGPPSVKLEVTEQMFLANMRLHDMGLVHSDIKMPNYFISADGRIFLGDHSLASPTGDNVPCMSGTLRYLPPENMKCISDGRRRIMTTERKDVWALGVALYMLWCNQQYPYEMGELWSKDLFVRTARAHADELDLTLCDGHATIPILGLLRVMLTPNAGRRPTLREIHKFHPIFAHPRSPPLQRRSLFSLLREVQDRNGSDLSPRSAAPPVQPAYTGLKDGQ</sequence>
<dbReference type="PANTHER" id="PTHR44167">
    <property type="entry name" value="OVARIAN-SPECIFIC SERINE/THREONINE-PROTEIN KINASE LOK-RELATED"/>
    <property type="match status" value="1"/>
</dbReference>
<feature type="region of interest" description="Disordered" evidence="1">
    <location>
        <begin position="230"/>
        <end position="340"/>
    </location>
</feature>
<dbReference type="Proteomes" id="UP000224006">
    <property type="component" value="Chromosome I"/>
</dbReference>
<feature type="compositionally biased region" description="Low complexity" evidence="1">
    <location>
        <begin position="237"/>
        <end position="246"/>
    </location>
</feature>
<dbReference type="GO" id="GO:0004672">
    <property type="term" value="F:protein kinase activity"/>
    <property type="evidence" value="ECO:0007669"/>
    <property type="project" value="InterPro"/>
</dbReference>
<dbReference type="AlphaFoldDB" id="A0A2A9MMR5"/>
<reference evidence="4 5" key="1">
    <citation type="submission" date="2017-09" db="EMBL/GenBank/DDBJ databases">
        <title>Genome sequencing of Besnoitia besnoiti strain Bb-Ger1.</title>
        <authorList>
            <person name="Schares G."/>
            <person name="Venepally P."/>
            <person name="Lorenzi H.A."/>
        </authorList>
    </citation>
    <scope>NUCLEOTIDE SEQUENCE [LARGE SCALE GENOMIC DNA]</scope>
    <source>
        <strain evidence="4 5">Bb-Ger1</strain>
    </source>
</reference>
<dbReference type="KEGG" id="bbes:BESB_000930"/>
<protein>
    <submittedName>
        <fullName evidence="4">Rhoptry kinase family protein ROP21</fullName>
    </submittedName>
</protein>
<dbReference type="PANTHER" id="PTHR44167:SF24">
    <property type="entry name" value="SERINE_THREONINE-PROTEIN KINASE CHK2"/>
    <property type="match status" value="1"/>
</dbReference>
<dbReference type="InterPro" id="IPR008271">
    <property type="entry name" value="Ser/Thr_kinase_AS"/>
</dbReference>
<dbReference type="STRING" id="94643.A0A2A9MMR5"/>
<dbReference type="Pfam" id="PF00069">
    <property type="entry name" value="Pkinase"/>
    <property type="match status" value="1"/>
</dbReference>
<feature type="compositionally biased region" description="Basic and acidic residues" evidence="1">
    <location>
        <begin position="284"/>
        <end position="296"/>
    </location>
</feature>
<evidence type="ECO:0000256" key="2">
    <source>
        <dbReference type="SAM" id="SignalP"/>
    </source>
</evidence>
<dbReference type="Gene3D" id="3.30.200.20">
    <property type="entry name" value="Phosphorylase Kinase, domain 1"/>
    <property type="match status" value="1"/>
</dbReference>
<dbReference type="OrthoDB" id="331392at2759"/>
<keyword evidence="5" id="KW-1185">Reference proteome</keyword>
<feature type="region of interest" description="Disordered" evidence="1">
    <location>
        <begin position="157"/>
        <end position="178"/>
    </location>
</feature>
<dbReference type="InterPro" id="IPR000719">
    <property type="entry name" value="Prot_kinase_dom"/>
</dbReference>
<dbReference type="SMART" id="SM00220">
    <property type="entry name" value="S_TKc"/>
    <property type="match status" value="1"/>
</dbReference>
<dbReference type="PROSITE" id="PS00108">
    <property type="entry name" value="PROTEIN_KINASE_ST"/>
    <property type="match status" value="1"/>
</dbReference>
<feature type="chain" id="PRO_5012043945" evidence="2">
    <location>
        <begin position="44"/>
        <end position="728"/>
    </location>
</feature>